<evidence type="ECO:0000256" key="1">
    <source>
        <dbReference type="SAM" id="Coils"/>
    </source>
</evidence>
<sequence>MTSKATNLTDKQLIQAIFDALEGSDTRYGFFLGAGASVASDIPAAKELSEKWLEIIDESTSVDTSKWKKDPAKFYSEVFSQRFIANPTAGEDELRRYINKATPSIGYLFLAQILTETKNKFVLTTNFDTMTEDALFSLKNAKPLIIGHESLANYLSVNSSVRPTIVKLHHDCLLSPKNTEEDTQKLPEDFKKNLNPILENTHLIVIGYGGNDTSIMDYLKNNTNRKPIYWCCRDKKTLSTEVKNMLTDKDFIVEIKDFDRFMLMLNDKLGFDPLIDQEDIKNSPLVVNAIKAVENYQKQLEELTKTNELEEDEIEAIKEQLPAWWDYELEVRNESDIDKKDEIYKEGLEACPDSFELHINYAIFLSNIRHDHDKAEIHYKRALKFDSNHVDTNGSYAIFLSNIRNNHDKAEIHYKRALKFDSNHVNANGSYAVFLSNIRNNHDKAEIHYKRALEFNSNNVNINGNYAAFLTHIRKDYNQAERYYMEVLKFDSNNANANGNYAQLLLIQGKNPQAEAYLNKAFEFADNHKDLLAELWFYRLAHYPAYRSEAIKRLDDLLADGAKSRGWDFSENIKQAEKQGFESIELLQEYADKISEAKDA</sequence>
<evidence type="ECO:0000313" key="2">
    <source>
        <dbReference type="EMBL" id="OIR24953.1"/>
    </source>
</evidence>
<reference evidence="3" key="1">
    <citation type="submission" date="2016-09" db="EMBL/GenBank/DDBJ databases">
        <title>Genome Sequence of Bathymodiolus thermophilus sulfur-oxidizing gill endosymbiont.</title>
        <authorList>
            <person name="Ponnudurai R."/>
            <person name="Kleiner M."/>
            <person name="Sayavedra L."/>
            <person name="Thuermer A."/>
            <person name="Felbeck H."/>
            <person name="Schlueter R."/>
            <person name="Schweder T."/>
            <person name="Markert S."/>
        </authorList>
    </citation>
    <scope>NUCLEOTIDE SEQUENCE [LARGE SCALE GENOMIC DNA]</scope>
    <source>
        <strain evidence="3">BAT/CrabSpa'14</strain>
    </source>
</reference>
<dbReference type="RefSeq" id="WP_071563992.1">
    <property type="nucleotide sequence ID" value="NZ_MIQH01000460.1"/>
</dbReference>
<dbReference type="SUPFAM" id="SSF48452">
    <property type="entry name" value="TPR-like"/>
    <property type="match status" value="1"/>
</dbReference>
<accession>A0A1J5U986</accession>
<dbReference type="Gene3D" id="3.40.50.1220">
    <property type="entry name" value="TPP-binding domain"/>
    <property type="match status" value="1"/>
</dbReference>
<feature type="coiled-coil region" evidence="1">
    <location>
        <begin position="286"/>
        <end position="320"/>
    </location>
</feature>
<gene>
    <name evidence="2" type="ORF">BGC33_05020</name>
</gene>
<evidence type="ECO:0000313" key="3">
    <source>
        <dbReference type="Proteomes" id="UP000182798"/>
    </source>
</evidence>
<dbReference type="InterPro" id="IPR011990">
    <property type="entry name" value="TPR-like_helical_dom_sf"/>
</dbReference>
<dbReference type="Pfam" id="PF14559">
    <property type="entry name" value="TPR_19"/>
    <property type="match status" value="1"/>
</dbReference>
<dbReference type="Gene3D" id="1.25.40.10">
    <property type="entry name" value="Tetratricopeptide repeat domain"/>
    <property type="match status" value="2"/>
</dbReference>
<dbReference type="AlphaFoldDB" id="A0A1J5U986"/>
<comment type="caution">
    <text evidence="2">The sequence shown here is derived from an EMBL/GenBank/DDBJ whole genome shotgun (WGS) entry which is preliminary data.</text>
</comment>
<protein>
    <submittedName>
        <fullName evidence="2">Uncharacterized protein</fullName>
    </submittedName>
</protein>
<dbReference type="InterPro" id="IPR019734">
    <property type="entry name" value="TPR_rpt"/>
</dbReference>
<name>A0A1J5U986_9GAMM</name>
<organism evidence="2 3">
    <name type="scientific">Bathymodiolus thermophilus thioautotrophic gill symbiont</name>
    <dbReference type="NCBI Taxonomy" id="2360"/>
    <lineage>
        <taxon>Bacteria</taxon>
        <taxon>Pseudomonadati</taxon>
        <taxon>Pseudomonadota</taxon>
        <taxon>Gammaproteobacteria</taxon>
        <taxon>sulfur-oxidizing symbionts</taxon>
    </lineage>
</organism>
<dbReference type="SUPFAM" id="SSF52467">
    <property type="entry name" value="DHS-like NAD/FAD-binding domain"/>
    <property type="match status" value="1"/>
</dbReference>
<keyword evidence="1" id="KW-0175">Coiled coil</keyword>
<dbReference type="PANTHER" id="PTHR12558">
    <property type="entry name" value="CELL DIVISION CYCLE 16,23,27"/>
    <property type="match status" value="1"/>
</dbReference>
<dbReference type="InterPro" id="IPR029035">
    <property type="entry name" value="DHS-like_NAD/FAD-binding_dom"/>
</dbReference>
<proteinExistence type="predicted"/>
<dbReference type="EMBL" id="MIQH01000460">
    <property type="protein sequence ID" value="OIR24953.1"/>
    <property type="molecule type" value="Genomic_DNA"/>
</dbReference>
<dbReference type="SMART" id="SM00028">
    <property type="entry name" value="TPR"/>
    <property type="match status" value="4"/>
</dbReference>
<dbReference type="OrthoDB" id="9812424at2"/>
<dbReference type="PANTHER" id="PTHR12558:SF13">
    <property type="entry name" value="CELL DIVISION CYCLE PROTEIN 27 HOMOLOG"/>
    <property type="match status" value="1"/>
</dbReference>
<dbReference type="Pfam" id="PF13289">
    <property type="entry name" value="SIR2_2"/>
    <property type="match status" value="1"/>
</dbReference>
<dbReference type="Proteomes" id="UP000182798">
    <property type="component" value="Unassembled WGS sequence"/>
</dbReference>